<dbReference type="EMBL" id="BJWA01000036">
    <property type="protein sequence ID" value="GEL81767.1"/>
    <property type="molecule type" value="Genomic_DNA"/>
</dbReference>
<sequence length="51" mass="6109">MVKRTGYRFEEVDRIIYRKKKAKLLGNEVLFKVINDIFYGNLRKVDEAAFL</sequence>
<gene>
    <name evidence="1" type="ORF">EMU01_29110</name>
</gene>
<accession>A0ABQ0VGD6</accession>
<comment type="caution">
    <text evidence="1">The sequence shown here is derived from an EMBL/GenBank/DDBJ whole genome shotgun (WGS) entry which is preliminary data.</text>
</comment>
<organism evidence="1 2">
    <name type="scientific">Enterococcus mundtii</name>
    <dbReference type="NCBI Taxonomy" id="53346"/>
    <lineage>
        <taxon>Bacteria</taxon>
        <taxon>Bacillati</taxon>
        <taxon>Bacillota</taxon>
        <taxon>Bacilli</taxon>
        <taxon>Lactobacillales</taxon>
        <taxon>Enterococcaceae</taxon>
        <taxon>Enterococcus</taxon>
    </lineage>
</organism>
<dbReference type="Proteomes" id="UP000321175">
    <property type="component" value="Unassembled WGS sequence"/>
</dbReference>
<evidence type="ECO:0000313" key="2">
    <source>
        <dbReference type="Proteomes" id="UP000321175"/>
    </source>
</evidence>
<reference evidence="1 2" key="1">
    <citation type="submission" date="2019-07" db="EMBL/GenBank/DDBJ databases">
        <title>Whole genome shotgun sequence of Enterococcus mundtii NBRC 100490.</title>
        <authorList>
            <person name="Hosoyama A."/>
            <person name="Uohara A."/>
            <person name="Ohji S."/>
            <person name="Ichikawa N."/>
        </authorList>
    </citation>
    <scope>NUCLEOTIDE SEQUENCE [LARGE SCALE GENOMIC DNA]</scope>
    <source>
        <strain evidence="1 2">NBRC 100490</strain>
    </source>
</reference>
<proteinExistence type="predicted"/>
<keyword evidence="2" id="KW-1185">Reference proteome</keyword>
<protein>
    <submittedName>
        <fullName evidence="1">Uncharacterized protein</fullName>
    </submittedName>
</protein>
<dbReference type="RefSeq" id="WP_192925787.1">
    <property type="nucleotide sequence ID" value="NZ_WXOV01000015.1"/>
</dbReference>
<name>A0ABQ0VGD6_ENTMU</name>
<evidence type="ECO:0000313" key="1">
    <source>
        <dbReference type="EMBL" id="GEL81767.1"/>
    </source>
</evidence>